<sequence>MQNNKGKPAVLCNGFVSAKQRNADGLRQYWGALWRNQAVSAEQFQVLAQWFSGKQFHTIFMHIYSANSGNGKIFLSEIEIESLKGRQLEKTITNARKPMGGADVDKPLVEMTLNEEYFLTKSELPVILIFASDRGLDCCACTNWSIDGTFFCCPKNLCTTLNNQSLQGCFYSTCCLRPTSRQEEQKGLVDLYQTLAVKVLLRSLTLSPTFHTMKFLLVSTSWILFGEKITNGVIPENKCEALREYIANIKRTYVGRKNGEVATYPIKSWNCWSSVVNNLPRTNNGYQRMAQGVQQAIFEKKPQLESFHCATQEEKMQLGNGESTKAVNSELQIFKLINDAVKFFHLRERVPSCVESSIN</sequence>
<proteinExistence type="predicted"/>
<dbReference type="WBParaSite" id="jg23471">
    <property type="protein sequence ID" value="jg23471"/>
    <property type="gene ID" value="jg23471"/>
</dbReference>
<protein>
    <submittedName>
        <fullName evidence="2">Uncharacterized protein</fullName>
    </submittedName>
</protein>
<organism evidence="1 2">
    <name type="scientific">Ditylenchus dipsaci</name>
    <dbReference type="NCBI Taxonomy" id="166011"/>
    <lineage>
        <taxon>Eukaryota</taxon>
        <taxon>Metazoa</taxon>
        <taxon>Ecdysozoa</taxon>
        <taxon>Nematoda</taxon>
        <taxon>Chromadorea</taxon>
        <taxon>Rhabditida</taxon>
        <taxon>Tylenchina</taxon>
        <taxon>Tylenchomorpha</taxon>
        <taxon>Sphaerularioidea</taxon>
        <taxon>Anguinidae</taxon>
        <taxon>Anguininae</taxon>
        <taxon>Ditylenchus</taxon>
    </lineage>
</organism>
<reference evidence="2" key="1">
    <citation type="submission" date="2022-11" db="UniProtKB">
        <authorList>
            <consortium name="WormBaseParasite"/>
        </authorList>
    </citation>
    <scope>IDENTIFICATION</scope>
</reference>
<accession>A0A915DV10</accession>
<evidence type="ECO:0000313" key="2">
    <source>
        <dbReference type="WBParaSite" id="jg23471"/>
    </source>
</evidence>
<evidence type="ECO:0000313" key="1">
    <source>
        <dbReference type="Proteomes" id="UP000887574"/>
    </source>
</evidence>
<dbReference type="Proteomes" id="UP000887574">
    <property type="component" value="Unplaced"/>
</dbReference>
<name>A0A915DV10_9BILA</name>
<keyword evidence="1" id="KW-1185">Reference proteome</keyword>
<dbReference type="AlphaFoldDB" id="A0A915DV10"/>